<comment type="caution">
    <text evidence="5">The sequence shown here is derived from an EMBL/GenBank/DDBJ whole genome shotgun (WGS) entry which is preliminary data.</text>
</comment>
<dbReference type="Pfam" id="PF00149">
    <property type="entry name" value="Metallophos"/>
    <property type="match status" value="1"/>
</dbReference>
<dbReference type="PANTHER" id="PTHR43143:SF6">
    <property type="entry name" value="BLL3016 PROTEIN"/>
    <property type="match status" value="1"/>
</dbReference>
<evidence type="ECO:0000259" key="4">
    <source>
        <dbReference type="Pfam" id="PF16371"/>
    </source>
</evidence>
<dbReference type="GO" id="GO:0016787">
    <property type="term" value="F:hydrolase activity"/>
    <property type="evidence" value="ECO:0007669"/>
    <property type="project" value="InterPro"/>
</dbReference>
<dbReference type="Gene3D" id="3.60.21.10">
    <property type="match status" value="1"/>
</dbReference>
<evidence type="ECO:0000259" key="2">
    <source>
        <dbReference type="Pfam" id="PF00149"/>
    </source>
</evidence>
<dbReference type="InterPro" id="IPR051918">
    <property type="entry name" value="STPP_CPPED1"/>
</dbReference>
<organism evidence="5 6">
    <name type="scientific">Xanthomonas cannabis pv. phaseoli</name>
    <dbReference type="NCBI Taxonomy" id="1885902"/>
    <lineage>
        <taxon>Bacteria</taxon>
        <taxon>Pseudomonadati</taxon>
        <taxon>Pseudomonadota</taxon>
        <taxon>Gammaproteobacteria</taxon>
        <taxon>Lysobacterales</taxon>
        <taxon>Lysobacteraceae</taxon>
        <taxon>Xanthomonas</taxon>
    </lineage>
</organism>
<feature type="domain" description="Calcineurin-like phosphoesterase" evidence="2">
    <location>
        <begin position="176"/>
        <end position="328"/>
    </location>
</feature>
<name>A0AB34P5U4_9XANT</name>
<reference evidence="5 6" key="1">
    <citation type="submission" date="2014-10" db="EMBL/GenBank/DDBJ databases">
        <title>Genome sequence of a Xanthomonas strain that is pathogenic on beans.</title>
        <authorList>
            <person name="Aritua V."/>
            <person name="Sapp M."/>
            <person name="Harrison J."/>
            <person name="Smith J."/>
            <person name="Studholme D."/>
        </authorList>
    </citation>
    <scope>NUCLEOTIDE SEQUENCE [LARGE SCALE GENOMIC DNA]</scope>
    <source>
        <strain evidence="5 6">Nyagatare</strain>
    </source>
</reference>
<proteinExistence type="predicted"/>
<gene>
    <name evidence="5" type="ORF">NC00_14990</name>
</gene>
<evidence type="ECO:0000259" key="3">
    <source>
        <dbReference type="Pfam" id="PF16370"/>
    </source>
</evidence>
<dbReference type="SUPFAM" id="SSF56300">
    <property type="entry name" value="Metallo-dependent phosphatases"/>
    <property type="match status" value="1"/>
</dbReference>
<feature type="domain" description="Calcineurin-like phosphoesterase C-terminal" evidence="3">
    <location>
        <begin position="348"/>
        <end position="513"/>
    </location>
</feature>
<dbReference type="InterPro" id="IPR004843">
    <property type="entry name" value="Calcineurin-like_PHP"/>
</dbReference>
<feature type="signal peptide" evidence="1">
    <location>
        <begin position="1"/>
        <end position="19"/>
    </location>
</feature>
<dbReference type="Pfam" id="PF16370">
    <property type="entry name" value="MetallophosC"/>
    <property type="match status" value="1"/>
</dbReference>
<protein>
    <submittedName>
        <fullName evidence="5">Calcineurin phosphoesterase</fullName>
    </submittedName>
</protein>
<dbReference type="PANTHER" id="PTHR43143">
    <property type="entry name" value="METALLOPHOSPHOESTERASE, CALCINEURIN SUPERFAMILY"/>
    <property type="match status" value="1"/>
</dbReference>
<keyword evidence="1" id="KW-0732">Signal</keyword>
<feature type="domain" description="Calcineurin-like phosphoesterase N-terminal" evidence="4">
    <location>
        <begin position="41"/>
        <end position="104"/>
    </location>
</feature>
<dbReference type="EMBL" id="JRQI01000065">
    <property type="protein sequence ID" value="KGK57002.1"/>
    <property type="molecule type" value="Genomic_DNA"/>
</dbReference>
<dbReference type="InterPro" id="IPR029052">
    <property type="entry name" value="Metallo-depent_PP-like"/>
</dbReference>
<dbReference type="InterPro" id="IPR032285">
    <property type="entry name" value="Metallophos_N"/>
</dbReference>
<evidence type="ECO:0000313" key="5">
    <source>
        <dbReference type="EMBL" id="KGK57002.1"/>
    </source>
</evidence>
<sequence>MQLRFALLALGLLGGSAYARDVMIDGTVYEERDGRAGRSADEPGLAGISVSNGEQIVRTDAQGRYRLPVRDGQTVFVIKPGDRRFVPAANGLPGFWRHYAPRGSVTHKYQGITSTGSSTQGWDFALTPRADAGGNGFDMLVFADSQTASLTDVGYYQRDIVAPLVGKTSARLGTTLGDIVNDDLSLYPALNKVTTQLGVPWFHVPGNHDLNIDAGDDLQSLDSWRAVYGPDTYAVEEANASFVFLDDVIYIPGGKPAYVGGLREDQFVFLQHYLAQVPRERLLVLGMHIPLFDAAPGQETFRHADRSRLFALLKDFPHVLVLSAHSHTQRHVDHGADEGWHGERPLHEYNVGAACGAFWSGVKDADGIPDATMSDGTPNGYAVLNVAPDGNYTLAYHAARAADDAQLLLHAPKVLRQGAYPAWGIYANVFMGQDDTRVEMRIDNGAWQSMKRQERADPRLLAENVRDDSADRLRGYDRSPEATPSTHLWRGVLPTTLEVGEHRVDVRAHLPTGQYGAHTVYRLQRADP</sequence>
<accession>A0AB34P5U4</accession>
<dbReference type="RefSeq" id="WP_047696291.1">
    <property type="nucleotide sequence ID" value="NZ_KN265513.1"/>
</dbReference>
<dbReference type="Proteomes" id="UP000029879">
    <property type="component" value="Unassembled WGS sequence"/>
</dbReference>
<dbReference type="InterPro" id="IPR032288">
    <property type="entry name" value="Metallophos_C"/>
</dbReference>
<evidence type="ECO:0000256" key="1">
    <source>
        <dbReference type="SAM" id="SignalP"/>
    </source>
</evidence>
<dbReference type="Pfam" id="PF16371">
    <property type="entry name" value="MetallophosN"/>
    <property type="match status" value="1"/>
</dbReference>
<dbReference type="AlphaFoldDB" id="A0AB34P5U4"/>
<feature type="chain" id="PRO_5044189164" evidence="1">
    <location>
        <begin position="20"/>
        <end position="528"/>
    </location>
</feature>
<evidence type="ECO:0000313" key="6">
    <source>
        <dbReference type="Proteomes" id="UP000029879"/>
    </source>
</evidence>